<feature type="region of interest" description="Disordered" evidence="1">
    <location>
        <begin position="50"/>
        <end position="214"/>
    </location>
</feature>
<dbReference type="Pfam" id="PF08634">
    <property type="entry name" value="Pet127"/>
    <property type="match status" value="1"/>
</dbReference>
<dbReference type="PANTHER" id="PTHR31014:SF0">
    <property type="entry name" value="MITOCHONDRIAL TRANSLATION SYSTEM COMPONENT PET127-RELATED"/>
    <property type="match status" value="1"/>
</dbReference>
<feature type="compositionally biased region" description="Basic residues" evidence="1">
    <location>
        <begin position="172"/>
        <end position="187"/>
    </location>
</feature>
<sequence length="1105" mass="124162">MFASLSRGSSKATRSYICSSCLCNILTTPTPPPFLHDRSYKHASFSTTTATAYPEDGDKTVEAATAPPADAKGTASAETAKAKKKKDPSQLRRRRRREGTLISKSNSTLHALRESLLAEGEGEGKEQELQAEAPATTKKKKKAPKASKEKTTVVTEEDQATSELPPETAPKNPKKVPSPKKKAKKKAQSTPAAEADAVETEGSPGLKIIRSPSTGKGGLTKDALLAYQKKIENALDRRRLVAAIQGGSLPDNERKVVLRSLRASLLTRSHIGARTPGGQKSGPRFVKVKSYSPPRQTLKDAILHPQARSPFPRPYTRYSENRVGIEVPYKVGAPRSGNSPPIERQPPGPVSKAIGPKFLRGSMTAQEIETVKADSLSLVPVDAGSLDVPKLAYGLERVLFNPGVYQLQDPRTRVFNFDPYLQTVMPVSDFDFNALKQYVTSSRDTTLLSKAAAQKKKYTGSTSSMTSALAHFHFLLSQWRLINVGNLSKMFPVSYHTFTGMQRAPVSIFLRWRDGTYAIDADKQFDSASVLSMLGKSMEKLLTLPTEHFEKYRKGRSDELSEEERNDPEEFHYTTLGDFLMRSQLDAYDPRLPGTGMFDLKTRAVVSIRMDPEAYEQSRGYQIRSRHGEWESFEREYYDMIRSAFLKYSLQVRMGRMDGIFVAFHNTERIFGFQYISLEEMDYALHGTDDKRLGDNEFKLSLDLLNRVLDRATTKYPEKSLRIHFETRDAVTPFMYIFAEPVDEKIIEKIQATNRDKVEEFERQVLGLETGELTEDQRKAEWDALRAHVEETMEQDEHDVAQVTDDADDVDAMSEEERHEISAIVSSNAVPEENDGEENDEEVEEFEEETEAGDEDVETSASIESEEANVDSETSTSIQSEDANEDVDTEQASGSENELVEERESEQTDATTEENTSVNEVEESEEHQDSSEQLSTTNVEEVEAEEPNDQPSDEEIIDEDAAIDGTSSGPWKVYNDQKRPGENELMAMTLTIRNLIDGKYVAQPDEENYPPGAKWSVEYALAEVEDKDRARGLYQACKLRRQRIHEKSPDLVSDVFQSDFLEHIKELSKKGREWRDQQKKIEERLPVKALDPNHQKSSKAEEGKE</sequence>
<proteinExistence type="predicted"/>
<dbReference type="OrthoDB" id="10249045at2759"/>
<accession>A0A1L7X285</accession>
<dbReference type="AlphaFoldDB" id="A0A1L7X285"/>
<dbReference type="GO" id="GO:0005740">
    <property type="term" value="C:mitochondrial envelope"/>
    <property type="evidence" value="ECO:0007669"/>
    <property type="project" value="TreeGrafter"/>
</dbReference>
<dbReference type="Proteomes" id="UP000184330">
    <property type="component" value="Unassembled WGS sequence"/>
</dbReference>
<evidence type="ECO:0000256" key="1">
    <source>
        <dbReference type="SAM" id="MobiDB-lite"/>
    </source>
</evidence>
<dbReference type="GO" id="GO:0000964">
    <property type="term" value="P:mitochondrial RNA 5'-end processing"/>
    <property type="evidence" value="ECO:0007669"/>
    <property type="project" value="TreeGrafter"/>
</dbReference>
<feature type="region of interest" description="Disordered" evidence="1">
    <location>
        <begin position="330"/>
        <end position="350"/>
    </location>
</feature>
<dbReference type="EMBL" id="FJOG01000013">
    <property type="protein sequence ID" value="CZR59124.1"/>
    <property type="molecule type" value="Genomic_DNA"/>
</dbReference>
<organism evidence="2 3">
    <name type="scientific">Phialocephala subalpina</name>
    <dbReference type="NCBI Taxonomy" id="576137"/>
    <lineage>
        <taxon>Eukaryota</taxon>
        <taxon>Fungi</taxon>
        <taxon>Dikarya</taxon>
        <taxon>Ascomycota</taxon>
        <taxon>Pezizomycotina</taxon>
        <taxon>Leotiomycetes</taxon>
        <taxon>Helotiales</taxon>
        <taxon>Mollisiaceae</taxon>
        <taxon>Phialocephala</taxon>
        <taxon>Phialocephala fortinii species complex</taxon>
    </lineage>
</organism>
<protein>
    <submittedName>
        <fullName evidence="2">Related to PET127</fullName>
    </submittedName>
</protein>
<keyword evidence="3" id="KW-1185">Reference proteome</keyword>
<feature type="compositionally biased region" description="Acidic residues" evidence="1">
    <location>
        <begin position="940"/>
        <end position="962"/>
    </location>
</feature>
<feature type="compositionally biased region" description="Acidic residues" evidence="1">
    <location>
        <begin position="832"/>
        <end position="870"/>
    </location>
</feature>
<dbReference type="PANTHER" id="PTHR31014">
    <property type="entry name" value="MITOCHONDRIAL TRANSLATION SYSTEM COMPONENT PET127-RELATED"/>
    <property type="match status" value="1"/>
</dbReference>
<evidence type="ECO:0000313" key="2">
    <source>
        <dbReference type="EMBL" id="CZR59124.1"/>
    </source>
</evidence>
<dbReference type="InterPro" id="IPR013943">
    <property type="entry name" value="Pet127"/>
</dbReference>
<gene>
    <name evidence="2" type="ORF">PAC_09016</name>
</gene>
<feature type="region of interest" description="Disordered" evidence="1">
    <location>
        <begin position="811"/>
        <end position="979"/>
    </location>
</feature>
<reference evidence="2 3" key="1">
    <citation type="submission" date="2016-03" db="EMBL/GenBank/DDBJ databases">
        <authorList>
            <person name="Ploux O."/>
        </authorList>
    </citation>
    <scope>NUCLEOTIDE SEQUENCE [LARGE SCALE GENOMIC DNA]</scope>
    <source>
        <strain evidence="2 3">UAMH 11012</strain>
    </source>
</reference>
<evidence type="ECO:0000313" key="3">
    <source>
        <dbReference type="Proteomes" id="UP000184330"/>
    </source>
</evidence>
<feature type="region of interest" description="Disordered" evidence="1">
    <location>
        <begin position="1069"/>
        <end position="1105"/>
    </location>
</feature>
<name>A0A1L7X285_9HELO</name>
<feature type="compositionally biased region" description="Polar residues" evidence="1">
    <location>
        <begin position="871"/>
        <end position="881"/>
    </location>
</feature>
<feature type="compositionally biased region" description="Basic residues" evidence="1">
    <location>
        <begin position="82"/>
        <end position="97"/>
    </location>
</feature>
<dbReference type="STRING" id="576137.A0A1L7X285"/>